<name>A0A1H5J1L4_9BRAD</name>
<dbReference type="PROSITE" id="PS00041">
    <property type="entry name" value="HTH_ARAC_FAMILY_1"/>
    <property type="match status" value="1"/>
</dbReference>
<proteinExistence type="predicted"/>
<dbReference type="Proteomes" id="UP000183208">
    <property type="component" value="Unassembled WGS sequence"/>
</dbReference>
<keyword evidence="3" id="KW-0804">Transcription</keyword>
<feature type="compositionally biased region" description="Basic residues" evidence="4">
    <location>
        <begin position="68"/>
        <end position="82"/>
    </location>
</feature>
<dbReference type="InterPro" id="IPR018062">
    <property type="entry name" value="HTH_AraC-typ_CS"/>
</dbReference>
<dbReference type="GO" id="GO:0003700">
    <property type="term" value="F:DNA-binding transcription factor activity"/>
    <property type="evidence" value="ECO:0007669"/>
    <property type="project" value="InterPro"/>
</dbReference>
<keyword evidence="2 6" id="KW-0238">DNA-binding</keyword>
<dbReference type="EMBL" id="FNTI01000001">
    <property type="protein sequence ID" value="SEE46294.1"/>
    <property type="molecule type" value="Genomic_DNA"/>
</dbReference>
<dbReference type="InterPro" id="IPR018060">
    <property type="entry name" value="HTH_AraC"/>
</dbReference>
<feature type="domain" description="HTH araC/xylS-type" evidence="5">
    <location>
        <begin position="167"/>
        <end position="268"/>
    </location>
</feature>
<evidence type="ECO:0000259" key="5">
    <source>
        <dbReference type="PROSITE" id="PS01124"/>
    </source>
</evidence>
<dbReference type="GO" id="GO:0043565">
    <property type="term" value="F:sequence-specific DNA binding"/>
    <property type="evidence" value="ECO:0007669"/>
    <property type="project" value="InterPro"/>
</dbReference>
<evidence type="ECO:0000256" key="1">
    <source>
        <dbReference type="ARBA" id="ARBA00023015"/>
    </source>
</evidence>
<protein>
    <submittedName>
        <fullName evidence="6">AraC-type DNA-binding protein</fullName>
    </submittedName>
</protein>
<feature type="region of interest" description="Disordered" evidence="4">
    <location>
        <begin position="62"/>
        <end position="113"/>
    </location>
</feature>
<evidence type="ECO:0000256" key="2">
    <source>
        <dbReference type="ARBA" id="ARBA00023125"/>
    </source>
</evidence>
<dbReference type="PANTHER" id="PTHR47893:SF1">
    <property type="entry name" value="REGULATORY PROTEIN PCHR"/>
    <property type="match status" value="1"/>
</dbReference>
<dbReference type="PROSITE" id="PS01124">
    <property type="entry name" value="HTH_ARAC_FAMILY_2"/>
    <property type="match status" value="1"/>
</dbReference>
<evidence type="ECO:0000256" key="3">
    <source>
        <dbReference type="ARBA" id="ARBA00023163"/>
    </source>
</evidence>
<dbReference type="SUPFAM" id="SSF46689">
    <property type="entry name" value="Homeodomain-like"/>
    <property type="match status" value="1"/>
</dbReference>
<dbReference type="Pfam" id="PF12833">
    <property type="entry name" value="HTH_18"/>
    <property type="match status" value="1"/>
</dbReference>
<dbReference type="Gene3D" id="1.10.10.60">
    <property type="entry name" value="Homeodomain-like"/>
    <property type="match status" value="1"/>
</dbReference>
<accession>A0A1H5J1L4</accession>
<evidence type="ECO:0000313" key="7">
    <source>
        <dbReference type="Proteomes" id="UP000183208"/>
    </source>
</evidence>
<gene>
    <name evidence="6" type="ORF">SAMN05444171_7590</name>
</gene>
<dbReference type="AlphaFoldDB" id="A0A1H5J1L4"/>
<dbReference type="SMART" id="SM00342">
    <property type="entry name" value="HTH_ARAC"/>
    <property type="match status" value="1"/>
</dbReference>
<organism evidence="6 7">
    <name type="scientific">Bradyrhizobium lablabi</name>
    <dbReference type="NCBI Taxonomy" id="722472"/>
    <lineage>
        <taxon>Bacteria</taxon>
        <taxon>Pseudomonadati</taxon>
        <taxon>Pseudomonadota</taxon>
        <taxon>Alphaproteobacteria</taxon>
        <taxon>Hyphomicrobiales</taxon>
        <taxon>Nitrobacteraceae</taxon>
        <taxon>Bradyrhizobium</taxon>
    </lineage>
</organism>
<dbReference type="InterPro" id="IPR009057">
    <property type="entry name" value="Homeodomain-like_sf"/>
</dbReference>
<sequence length="290" mass="32523">MDRDAACCCRDPMHGERTCTGFDPIPVLPSGRRLSRLEQLQFCQLSAMPGHGFRHVRRMSRKPVVSGRRQRRTASGREHRRTGFFSASRRSSAELRREKFPGAPPPPDVALKDNRPGYRAVMSWCRAERSAVFLRSAGTTMKVHLTATTETESARAARDNPSRDIVEQAEILALAEVDDPIQISALCAALSISERTLRKAFHRVHGLPPCRHLRMLRLQQARCALIATDSHLTTVTEIATGFGFLELGRFSVEYRKVFGESPSQTLHRASNGTAPVNRTADREDRVEFCM</sequence>
<feature type="compositionally biased region" description="Basic and acidic residues" evidence="4">
    <location>
        <begin position="91"/>
        <end position="100"/>
    </location>
</feature>
<evidence type="ECO:0000256" key="4">
    <source>
        <dbReference type="SAM" id="MobiDB-lite"/>
    </source>
</evidence>
<reference evidence="6 7" key="1">
    <citation type="submission" date="2016-10" db="EMBL/GenBank/DDBJ databases">
        <authorList>
            <person name="de Groot N.N."/>
        </authorList>
    </citation>
    <scope>NUCLEOTIDE SEQUENCE [LARGE SCALE GENOMIC DNA]</scope>
    <source>
        <strain evidence="6 7">GAS522</strain>
    </source>
</reference>
<keyword evidence="1" id="KW-0805">Transcription regulation</keyword>
<dbReference type="InterPro" id="IPR053142">
    <property type="entry name" value="PchR_regulatory_protein"/>
</dbReference>
<dbReference type="PANTHER" id="PTHR47893">
    <property type="entry name" value="REGULATORY PROTEIN PCHR"/>
    <property type="match status" value="1"/>
</dbReference>
<evidence type="ECO:0000313" key="6">
    <source>
        <dbReference type="EMBL" id="SEE46294.1"/>
    </source>
</evidence>